<dbReference type="EMBL" id="CP017141">
    <property type="protein sequence ID" value="AOM78869.1"/>
    <property type="molecule type" value="Genomic_DNA"/>
</dbReference>
<proteinExistence type="predicted"/>
<evidence type="ECO:0008006" key="3">
    <source>
        <dbReference type="Google" id="ProtNLM"/>
    </source>
</evidence>
<accession>A0A1D7QJU4</accession>
<keyword evidence="2" id="KW-1185">Reference proteome</keyword>
<dbReference type="SUPFAM" id="SSF117396">
    <property type="entry name" value="TM1631-like"/>
    <property type="match status" value="1"/>
</dbReference>
<dbReference type="InterPro" id="IPR036520">
    <property type="entry name" value="UPF0759_sf"/>
</dbReference>
<dbReference type="Proteomes" id="UP000094313">
    <property type="component" value="Chromosome"/>
</dbReference>
<organism evidence="1 2">
    <name type="scientific">Pedobacter steynii</name>
    <dbReference type="NCBI Taxonomy" id="430522"/>
    <lineage>
        <taxon>Bacteria</taxon>
        <taxon>Pseudomonadati</taxon>
        <taxon>Bacteroidota</taxon>
        <taxon>Sphingobacteriia</taxon>
        <taxon>Sphingobacteriales</taxon>
        <taxon>Sphingobacteriaceae</taxon>
        <taxon>Pedobacter</taxon>
    </lineage>
</organism>
<dbReference type="RefSeq" id="WP_069380533.1">
    <property type="nucleotide sequence ID" value="NZ_CP017141.1"/>
</dbReference>
<dbReference type="Pfam" id="PF01904">
    <property type="entry name" value="DUF72"/>
    <property type="match status" value="1"/>
</dbReference>
<dbReference type="PANTHER" id="PTHR30348">
    <property type="entry name" value="UNCHARACTERIZED PROTEIN YECE"/>
    <property type="match status" value="1"/>
</dbReference>
<dbReference type="AlphaFoldDB" id="A0A1D7QJU4"/>
<protein>
    <recommendedName>
        <fullName evidence="3">Histidine kinase</fullName>
    </recommendedName>
</protein>
<evidence type="ECO:0000313" key="2">
    <source>
        <dbReference type="Proteomes" id="UP000094313"/>
    </source>
</evidence>
<evidence type="ECO:0000313" key="1">
    <source>
        <dbReference type="EMBL" id="AOM78869.1"/>
    </source>
</evidence>
<dbReference type="KEGG" id="psty:BFS30_17850"/>
<reference evidence="1 2" key="1">
    <citation type="submission" date="2016-08" db="EMBL/GenBank/DDBJ databases">
        <authorList>
            <person name="Seilhamer J.J."/>
        </authorList>
    </citation>
    <scope>NUCLEOTIDE SEQUENCE [LARGE SCALE GENOMIC DNA]</scope>
    <source>
        <strain evidence="1 2">DX4</strain>
    </source>
</reference>
<gene>
    <name evidence="1" type="ORF">BFS30_17850</name>
</gene>
<sequence length="240" mass="28458">MQFIIGCSGFHYKHWKGGFYPADLPAKKWFEFYCRHFKTLELNVTFYRFPKLSTLREWYQQSPDDFIFSVKVPRSITHFKKLNNTIPMVSDFYHLVREGLQEKLGSVLFQFPPNFSYTEDHLRRIMDNVDPTFENVVEFRHASWWNDEAIRKLGEKDIAFCGMSHPDFPPELIGNTDHLYYRMHGNEQLYASGYSNIELSRLLHKIQEQKHVKRIYIYFNNDAKGFAPQNAESLIGQIAP</sequence>
<dbReference type="InterPro" id="IPR002763">
    <property type="entry name" value="DUF72"/>
</dbReference>
<name>A0A1D7QJU4_9SPHI</name>
<dbReference type="OrthoDB" id="9780310at2"/>
<dbReference type="Gene3D" id="3.20.20.410">
    <property type="entry name" value="Protein of unknown function UPF0759"/>
    <property type="match status" value="1"/>
</dbReference>
<dbReference type="PANTHER" id="PTHR30348:SF4">
    <property type="entry name" value="DUF72 DOMAIN-CONTAINING PROTEIN"/>
    <property type="match status" value="1"/>
</dbReference>